<organism evidence="6 7">
    <name type="scientific">Dermatophagoides farinae</name>
    <name type="common">American house dust mite</name>
    <dbReference type="NCBI Taxonomy" id="6954"/>
    <lineage>
        <taxon>Eukaryota</taxon>
        <taxon>Metazoa</taxon>
        <taxon>Ecdysozoa</taxon>
        <taxon>Arthropoda</taxon>
        <taxon>Chelicerata</taxon>
        <taxon>Arachnida</taxon>
        <taxon>Acari</taxon>
        <taxon>Acariformes</taxon>
        <taxon>Sarcoptiformes</taxon>
        <taxon>Astigmata</taxon>
        <taxon>Psoroptidia</taxon>
        <taxon>Analgoidea</taxon>
        <taxon>Pyroglyphidae</taxon>
        <taxon>Dermatophagoidinae</taxon>
        <taxon>Dermatophagoides</taxon>
    </lineage>
</organism>
<dbReference type="PRINTS" id="PR00412">
    <property type="entry name" value="EPOXHYDRLASE"/>
</dbReference>
<comment type="caution">
    <text evidence="6">The sequence shown here is derived from an EMBL/GenBank/DDBJ whole genome shotgun (WGS) entry which is preliminary data.</text>
</comment>
<dbReference type="GO" id="GO:0004301">
    <property type="term" value="F:epoxide hydrolase activity"/>
    <property type="evidence" value="ECO:0007669"/>
    <property type="project" value="UniProtKB-ARBA"/>
</dbReference>
<evidence type="ECO:0000313" key="6">
    <source>
        <dbReference type="EMBL" id="KAH9498003.1"/>
    </source>
</evidence>
<feature type="transmembrane region" description="Helical" evidence="4">
    <location>
        <begin position="784"/>
        <end position="803"/>
    </location>
</feature>
<reference evidence="6" key="1">
    <citation type="submission" date="2013-05" db="EMBL/GenBank/DDBJ databases">
        <authorList>
            <person name="Yim A.K.Y."/>
            <person name="Chan T.F."/>
            <person name="Ji K.M."/>
            <person name="Liu X.Y."/>
            <person name="Zhou J.W."/>
            <person name="Li R.Q."/>
            <person name="Yang K.Y."/>
            <person name="Li J."/>
            <person name="Li M."/>
            <person name="Law P.T.W."/>
            <person name="Wu Y.L."/>
            <person name="Cai Z.L."/>
            <person name="Qin H."/>
            <person name="Bao Y."/>
            <person name="Leung R.K.K."/>
            <person name="Ng P.K.S."/>
            <person name="Zou J."/>
            <person name="Zhong X.J."/>
            <person name="Ran P.X."/>
            <person name="Zhong N.S."/>
            <person name="Liu Z.G."/>
            <person name="Tsui S.K.W."/>
        </authorList>
    </citation>
    <scope>NUCLEOTIDE SEQUENCE</scope>
    <source>
        <strain evidence="6">Derf</strain>
        <tissue evidence="6">Whole organism</tissue>
    </source>
</reference>
<reference evidence="6" key="2">
    <citation type="journal article" date="2022" name="Res Sq">
        <title>Comparative Genomics Reveals Insights into the Divergent Evolution of Astigmatic Mites and Household Pest Adaptations.</title>
        <authorList>
            <person name="Xiong Q."/>
            <person name="Wan A.T.-Y."/>
            <person name="Liu X.-Y."/>
            <person name="Fung C.S.-H."/>
            <person name="Xiao X."/>
            <person name="Malainual N."/>
            <person name="Hou J."/>
            <person name="Wang L."/>
            <person name="Wang M."/>
            <person name="Yang K."/>
            <person name="Cui Y."/>
            <person name="Leung E."/>
            <person name="Nong W."/>
            <person name="Shin S.-K."/>
            <person name="Au S."/>
            <person name="Jeong K.Y."/>
            <person name="Chew F.T."/>
            <person name="Hui J."/>
            <person name="Leung T.F."/>
            <person name="Tungtrongchitr A."/>
            <person name="Zhong N."/>
            <person name="Liu Z."/>
            <person name="Tsui S."/>
        </authorList>
    </citation>
    <scope>NUCLEOTIDE SEQUENCE</scope>
    <source>
        <strain evidence="6">Derf</strain>
        <tissue evidence="6">Whole organism</tissue>
    </source>
</reference>
<dbReference type="PANTHER" id="PTHR43329">
    <property type="entry name" value="EPOXIDE HYDROLASE"/>
    <property type="match status" value="1"/>
</dbReference>
<feature type="region of interest" description="Disordered" evidence="3">
    <location>
        <begin position="1"/>
        <end position="28"/>
    </location>
</feature>
<evidence type="ECO:0000256" key="2">
    <source>
        <dbReference type="ARBA" id="ARBA00038334"/>
    </source>
</evidence>
<evidence type="ECO:0000256" key="3">
    <source>
        <dbReference type="SAM" id="MobiDB-lite"/>
    </source>
</evidence>
<evidence type="ECO:0000256" key="1">
    <source>
        <dbReference type="ARBA" id="ARBA00022801"/>
    </source>
</evidence>
<protein>
    <submittedName>
        <fullName evidence="6">Epoxide hydrolase 4</fullName>
    </submittedName>
</protein>
<name>A0A922HQT3_DERFA</name>
<evidence type="ECO:0000256" key="4">
    <source>
        <dbReference type="SAM" id="Phobius"/>
    </source>
</evidence>
<accession>A0A922HQT3</accession>
<proteinExistence type="inferred from homology"/>
<feature type="compositionally biased region" description="Low complexity" evidence="3">
    <location>
        <begin position="11"/>
        <end position="22"/>
    </location>
</feature>
<keyword evidence="7" id="KW-1185">Reference proteome</keyword>
<dbReference type="EMBL" id="ASGP02000007">
    <property type="protein sequence ID" value="KAH9498003.1"/>
    <property type="molecule type" value="Genomic_DNA"/>
</dbReference>
<dbReference type="SUPFAM" id="SSF53474">
    <property type="entry name" value="alpha/beta-Hydrolases"/>
    <property type="match status" value="1"/>
</dbReference>
<dbReference type="PRINTS" id="PR00111">
    <property type="entry name" value="ABHYDROLASE"/>
</dbReference>
<evidence type="ECO:0000259" key="5">
    <source>
        <dbReference type="Pfam" id="PF00561"/>
    </source>
</evidence>
<sequence length="1015" mass="121020">MIKSKIRQKTSSASSSVRSGSLSRKKFHKHSFTPSNDYGLVISNEIDVITTTENEDDSRSDLATINTDDDDEKLLIIENNDNDEYYPDYEFQLLFDRLKERIQSEKVRKRKIDSVADKIGKDFSKSKNIIREKLLHEISSGCKIEKSDDDKDSKITTGIPSSIIFEYLKIPCGFSYTAINPNYFRFIHRMENEENPRIVPSKYRFIFKCWTCKYYYRFGQTQQEFFQFQFKDFCSIRCLTANVRNNGRCTFCYRQSDPATTLLKDSPLDWQTCSYTLTFYHPEDLGQDYLETFHNQQHYQRYLESNLYDHGVYSVPKYCKLFYFKQKQMARQNHYDCSVCYRRITIDHGNYDDQFRYYLIRCLWTWYPVCSPRCYQKFRHDYGFNVDCEQCSLASKSHSDMISIMQFNAECKSSPLEIKHYCSLKCFIRMKKLKSISTFHPLPIRFRKYTCDTRFERDIIDEKCLKCSQKFLKMRGSLWQFCSYECFHHYHRVNYSMIRCIFQQEEQQSSKTDEQLFDSICCTEISKKLSSSSKEKDYKSQKIDKQQQQQPDNFKKMTMTTATMMMKTTTDVEQQHIKQSRLNTIRKKISQKQKQFQVDFYFDFEQKNPNHHHHHSLIMVFTPLFLFPFGSFRATIVSFILAIIYGSLVAFRLFNHFMNDGPKKFFQQINIRHNRPTIIDDPIYGEHCYYKVKDDVRIHYVDSGDIDRPIIFFLHGFPECWFSWRYQLQEFRKDYRTIAISLRGYGDSDKPSNLSAYSITTLIDDYYELIQHTTKSSRHMDRKIIMIGHDWGGLIAWYFTMLYPELIDKLIIMNASHPAIFIRHIQNDWQQFLQSWFIFFFQLPWLPELMFRCNDMKIFEKMFGPFIRDEQELDVYKYYFQTFLDCQCPINYYRAFIRGYGHHDLLKRLNQAKRSFESSLIDTTTLIIWSDQNAINITNTTATTDVQCMIPSLVRESAMLCRKSIIKFINNGSHWIHFEKPREINQIIRQFLSNALPPHEHVNDGGGGGKNNSGS</sequence>
<keyword evidence="4" id="KW-0812">Transmembrane</keyword>
<dbReference type="AlphaFoldDB" id="A0A922HQT3"/>
<keyword evidence="4" id="KW-1133">Transmembrane helix</keyword>
<evidence type="ECO:0000313" key="7">
    <source>
        <dbReference type="Proteomes" id="UP000790347"/>
    </source>
</evidence>
<keyword evidence="4" id="KW-0472">Membrane</keyword>
<feature type="transmembrane region" description="Helical" evidence="4">
    <location>
        <begin position="636"/>
        <end position="654"/>
    </location>
</feature>
<gene>
    <name evidence="6" type="primary">EPHX4</name>
    <name evidence="6" type="ORF">DERF_013932</name>
</gene>
<dbReference type="InterPro" id="IPR000639">
    <property type="entry name" value="Epox_hydrolase-like"/>
</dbReference>
<keyword evidence="1 6" id="KW-0378">Hydrolase</keyword>
<dbReference type="Gene3D" id="3.40.50.1820">
    <property type="entry name" value="alpha/beta hydrolase"/>
    <property type="match status" value="1"/>
</dbReference>
<dbReference type="InterPro" id="IPR000073">
    <property type="entry name" value="AB_hydrolase_1"/>
</dbReference>
<comment type="similarity">
    <text evidence="2">Belongs to the AB hydrolase superfamily. Epoxide hydrolase family.</text>
</comment>
<dbReference type="Pfam" id="PF00561">
    <property type="entry name" value="Abhydrolase_1"/>
    <property type="match status" value="1"/>
</dbReference>
<feature type="domain" description="AB hydrolase-1" evidence="5">
    <location>
        <begin position="709"/>
        <end position="980"/>
    </location>
</feature>
<dbReference type="InterPro" id="IPR029058">
    <property type="entry name" value="AB_hydrolase_fold"/>
</dbReference>
<dbReference type="Proteomes" id="UP000790347">
    <property type="component" value="Unassembled WGS sequence"/>
</dbReference>